<proteinExistence type="predicted"/>
<reference evidence="4" key="1">
    <citation type="journal article" date="2014" name="Proc. Natl. Acad. Sci. U.S.A.">
        <title>Extensive sampling of basidiomycete genomes demonstrates inadequacy of the white-rot/brown-rot paradigm for wood decay fungi.</title>
        <authorList>
            <person name="Riley R."/>
            <person name="Salamov A.A."/>
            <person name="Brown D.W."/>
            <person name="Nagy L.G."/>
            <person name="Floudas D."/>
            <person name="Held B.W."/>
            <person name="Levasseur A."/>
            <person name="Lombard V."/>
            <person name="Morin E."/>
            <person name="Otillar R."/>
            <person name="Lindquist E.A."/>
            <person name="Sun H."/>
            <person name="LaButti K.M."/>
            <person name="Schmutz J."/>
            <person name="Jabbour D."/>
            <person name="Luo H."/>
            <person name="Baker S.E."/>
            <person name="Pisabarro A.G."/>
            <person name="Walton J.D."/>
            <person name="Blanchette R.A."/>
            <person name="Henrissat B."/>
            <person name="Martin F."/>
            <person name="Cullen D."/>
            <person name="Hibbett D.S."/>
            <person name="Grigoriev I.V."/>
        </authorList>
    </citation>
    <scope>NUCLEOTIDE SEQUENCE [LARGE SCALE GENOMIC DNA]</scope>
    <source>
        <strain evidence="4">PC15</strain>
    </source>
</reference>
<dbReference type="EMBL" id="KL198005">
    <property type="protein sequence ID" value="KDQ32322.1"/>
    <property type="molecule type" value="Genomic_DNA"/>
</dbReference>
<dbReference type="EMBL" id="KL198005">
    <property type="protein sequence ID" value="KDQ32306.1"/>
    <property type="molecule type" value="Genomic_DNA"/>
</dbReference>
<dbReference type="VEuPathDB" id="FungiDB:PLEOSDRAFT_1111126"/>
<evidence type="ECO:0000313" key="2">
    <source>
        <dbReference type="EMBL" id="KDQ32306.1"/>
    </source>
</evidence>
<protein>
    <submittedName>
        <fullName evidence="3">Uncharacterized protein</fullName>
    </submittedName>
</protein>
<dbReference type="Proteomes" id="UP000027073">
    <property type="component" value="Unassembled WGS sequence"/>
</dbReference>
<evidence type="ECO:0000313" key="3">
    <source>
        <dbReference type="EMBL" id="KDQ32322.1"/>
    </source>
</evidence>
<dbReference type="AlphaFoldDB" id="A0A067P7F8"/>
<evidence type="ECO:0000256" key="1">
    <source>
        <dbReference type="SAM" id="MobiDB-lite"/>
    </source>
</evidence>
<organism evidence="3 4">
    <name type="scientific">Pleurotus ostreatus (strain PC15)</name>
    <name type="common">Oyster mushroom</name>
    <dbReference type="NCBI Taxonomy" id="1137138"/>
    <lineage>
        <taxon>Eukaryota</taxon>
        <taxon>Fungi</taxon>
        <taxon>Dikarya</taxon>
        <taxon>Basidiomycota</taxon>
        <taxon>Agaricomycotina</taxon>
        <taxon>Agaricomycetes</taxon>
        <taxon>Agaricomycetidae</taxon>
        <taxon>Agaricales</taxon>
        <taxon>Pleurotineae</taxon>
        <taxon>Pleurotaceae</taxon>
        <taxon>Pleurotus</taxon>
    </lineage>
</organism>
<dbReference type="OrthoDB" id="3015499at2759"/>
<dbReference type="VEuPathDB" id="FungiDB:PLEOSDRAFT_1100808"/>
<gene>
    <name evidence="3" type="ORF">PLEOSDRAFT_1100808</name>
    <name evidence="2" type="ORF">PLEOSDRAFT_1111126</name>
</gene>
<dbReference type="HOGENOM" id="CLU_067860_0_0_1"/>
<name>A0A067P7F8_PLEO1</name>
<feature type="region of interest" description="Disordered" evidence="1">
    <location>
        <begin position="1"/>
        <end position="45"/>
    </location>
</feature>
<evidence type="ECO:0000313" key="4">
    <source>
        <dbReference type="Proteomes" id="UP000027073"/>
    </source>
</evidence>
<sequence length="328" mass="36158">MADVDDYLNMDLTSSPPRSNSPPRTSSPLGSRPTSPTPATLDLQEQPINITSARKRPAEDSSAFVDTVVRSYKLPKTEADDLSAFARYTPMQQRIVLAGSLLSLHSKVAKIDPPDAVFVIPTRLAKKCDIVVFRTLLDPNLSAYVNDDIPVKKALAALEANPAWGFTKEMKNCENKYHAIASKLRKKFNDGRHDMKGLLVPSTGQADPEDPTKRVQAINIVDLCDSLIELNESAVKATTVELCGRVAFLRLVASHPPSAGTNYWKIVDKKLADACKKHKSARALSKFFGKILEDDMKKYGEINISTAVRDRQSAGLESHEHTDEEDND</sequence>
<feature type="compositionally biased region" description="Low complexity" evidence="1">
    <location>
        <begin position="13"/>
        <end position="28"/>
    </location>
</feature>
<reference evidence="3" key="2">
    <citation type="journal article" date="2014" name="Proc. Natl. Acad. Sci. U.S.A.">
        <title>Extensive sampling of basidiomycete genomes demonstrates inadequacy of the white rot/brown rot paradigm for wood decay fungi.</title>
        <authorList>
            <person name="Riley R."/>
            <person name="Salamov A.A."/>
            <person name="Brown D.W."/>
            <person name="Nagy L.G."/>
            <person name="Floudas D."/>
            <person name="Held B.W."/>
            <person name="Levasseur A."/>
            <person name="Lombard V."/>
            <person name="Morin E."/>
            <person name="Otillar R."/>
            <person name="Lindquist E.A."/>
            <person name="Sun H."/>
            <person name="LaButti K.M."/>
            <person name="Schmutz J."/>
            <person name="Jabbour D."/>
            <person name="Luo H."/>
            <person name="Baker S.E."/>
            <person name="Pisabarro A.G."/>
            <person name="Walton J.D."/>
            <person name="Blanchette R.A."/>
            <person name="Henrissat B."/>
            <person name="Martin F."/>
            <person name="Cullen D."/>
            <person name="Hibbett D.S."/>
            <person name="Grigoriev I.V."/>
        </authorList>
    </citation>
    <scope>NUCLEOTIDE SEQUENCE</scope>
    <source>
        <strain evidence="3">PC15</strain>
    </source>
</reference>
<accession>A0A067P7F8</accession>